<protein>
    <submittedName>
        <fullName evidence="1">Uncharacterized protein</fullName>
    </submittedName>
</protein>
<sequence length="116" mass="13336">MFPISYVYLIGEGLEGDNDQSRIDTYICKKYRFDQASFRYIKEFVEYVKAHRMGDATFQRHMGHGQQGHKKELWTTVIAGSPIGYGRGSNRDKAIENACKASFHVLRSPGWTDIQL</sequence>
<accession>A0A9W7DT84</accession>
<comment type="caution">
    <text evidence="1">The sequence shown here is derived from an EMBL/GenBank/DDBJ whole genome shotgun (WGS) entry which is preliminary data.</text>
</comment>
<name>A0A9W7DT84_9STRA</name>
<feature type="non-terminal residue" evidence="1">
    <location>
        <position position="1"/>
    </location>
</feature>
<gene>
    <name evidence="1" type="ORF">TrRE_jg12170</name>
</gene>
<dbReference type="EMBL" id="BRXZ01002090">
    <property type="protein sequence ID" value="GMH54213.1"/>
    <property type="molecule type" value="Genomic_DNA"/>
</dbReference>
<evidence type="ECO:0000313" key="1">
    <source>
        <dbReference type="EMBL" id="GMH54213.1"/>
    </source>
</evidence>
<keyword evidence="2" id="KW-1185">Reference proteome</keyword>
<reference evidence="1" key="1">
    <citation type="submission" date="2022-07" db="EMBL/GenBank/DDBJ databases">
        <title>Genome analysis of Parmales, a sister group of diatoms, reveals the evolutionary specialization of diatoms from phago-mixotrophs to photoautotrophs.</title>
        <authorList>
            <person name="Ban H."/>
            <person name="Sato S."/>
            <person name="Yoshikawa S."/>
            <person name="Kazumasa Y."/>
            <person name="Nakamura Y."/>
            <person name="Ichinomiya M."/>
            <person name="Saitoh K."/>
            <person name="Sato N."/>
            <person name="Blanc-Mathieu R."/>
            <person name="Endo H."/>
            <person name="Kuwata A."/>
            <person name="Ogata H."/>
        </authorList>
    </citation>
    <scope>NUCLEOTIDE SEQUENCE</scope>
</reference>
<organism evidence="1 2">
    <name type="scientific">Triparma retinervis</name>
    <dbReference type="NCBI Taxonomy" id="2557542"/>
    <lineage>
        <taxon>Eukaryota</taxon>
        <taxon>Sar</taxon>
        <taxon>Stramenopiles</taxon>
        <taxon>Ochrophyta</taxon>
        <taxon>Bolidophyceae</taxon>
        <taxon>Parmales</taxon>
        <taxon>Triparmaceae</taxon>
        <taxon>Triparma</taxon>
    </lineage>
</organism>
<evidence type="ECO:0000313" key="2">
    <source>
        <dbReference type="Proteomes" id="UP001165082"/>
    </source>
</evidence>
<proteinExistence type="predicted"/>
<dbReference type="Proteomes" id="UP001165082">
    <property type="component" value="Unassembled WGS sequence"/>
</dbReference>
<dbReference type="AlphaFoldDB" id="A0A9W7DT84"/>
<dbReference type="OrthoDB" id="200386at2759"/>